<protein>
    <submittedName>
        <fullName evidence="2">Branched-chain amino acid ABC transporter</fullName>
    </submittedName>
</protein>
<organism evidence="2 3">
    <name type="scientific">Paenibacillus solani</name>
    <dbReference type="NCBI Taxonomy" id="1705565"/>
    <lineage>
        <taxon>Bacteria</taxon>
        <taxon>Bacillati</taxon>
        <taxon>Bacillota</taxon>
        <taxon>Bacilli</taxon>
        <taxon>Bacillales</taxon>
        <taxon>Paenibacillaceae</taxon>
        <taxon>Paenibacillus</taxon>
    </lineage>
</organism>
<feature type="transmembrane region" description="Helical" evidence="1">
    <location>
        <begin position="6"/>
        <end position="29"/>
    </location>
</feature>
<keyword evidence="1" id="KW-0472">Membrane</keyword>
<comment type="caution">
    <text evidence="2">The sequence shown here is derived from an EMBL/GenBank/DDBJ whole genome shotgun (WGS) entry which is preliminary data.</text>
</comment>
<evidence type="ECO:0000313" key="3">
    <source>
        <dbReference type="Proteomes" id="UP000036932"/>
    </source>
</evidence>
<dbReference type="InterPro" id="IPR008407">
    <property type="entry name" value="Brnchd-chn_aa_trnsp_AzlD"/>
</dbReference>
<dbReference type="OrthoDB" id="7870017at2"/>
<dbReference type="RefSeq" id="WP_054402032.1">
    <property type="nucleotide sequence ID" value="NZ_LIUT01000001.1"/>
</dbReference>
<proteinExistence type="predicted"/>
<dbReference type="AlphaFoldDB" id="A0A0M1P3P2"/>
<sequence>MEIRWHIAILIIGCAVVTLIPRVLPLMIFSKLRIPDLMIRWLDHVPVAVMGALLAQELLITDGRVNPGAHTLELIAAVPAFLTAFLTKSLFATVIVGILTVVGLRMLF</sequence>
<evidence type="ECO:0000256" key="1">
    <source>
        <dbReference type="SAM" id="Phobius"/>
    </source>
</evidence>
<gene>
    <name evidence="2" type="ORF">AM231_07405</name>
</gene>
<name>A0A0M1P3P2_9BACL</name>
<dbReference type="Proteomes" id="UP000036932">
    <property type="component" value="Unassembled WGS sequence"/>
</dbReference>
<reference evidence="3" key="1">
    <citation type="submission" date="2015-08" db="EMBL/GenBank/DDBJ databases">
        <title>Genome sequencing project for genomic taxonomy and phylogenomics of Bacillus-like bacteria.</title>
        <authorList>
            <person name="Liu B."/>
            <person name="Wang J."/>
            <person name="Zhu Y."/>
            <person name="Liu G."/>
            <person name="Chen Q."/>
            <person name="Chen Z."/>
            <person name="Lan J."/>
            <person name="Che J."/>
            <person name="Ge C."/>
            <person name="Shi H."/>
            <person name="Pan Z."/>
            <person name="Liu X."/>
        </authorList>
    </citation>
    <scope>NUCLEOTIDE SEQUENCE [LARGE SCALE GENOMIC DNA]</scope>
    <source>
        <strain evidence="3">FJAT-22460</strain>
    </source>
</reference>
<keyword evidence="1" id="KW-0812">Transmembrane</keyword>
<dbReference type="PATRIC" id="fig|1705565.3.peg.3400"/>
<dbReference type="EMBL" id="LIUT01000001">
    <property type="protein sequence ID" value="KOR89012.1"/>
    <property type="molecule type" value="Genomic_DNA"/>
</dbReference>
<keyword evidence="3" id="KW-1185">Reference proteome</keyword>
<dbReference type="Pfam" id="PF05437">
    <property type="entry name" value="AzlD"/>
    <property type="match status" value="1"/>
</dbReference>
<keyword evidence="1" id="KW-1133">Transmembrane helix</keyword>
<evidence type="ECO:0000313" key="2">
    <source>
        <dbReference type="EMBL" id="KOR89012.1"/>
    </source>
</evidence>
<accession>A0A0M1P3P2</accession>
<feature type="transmembrane region" description="Helical" evidence="1">
    <location>
        <begin position="80"/>
        <end position="104"/>
    </location>
</feature>